<dbReference type="GO" id="GO:0006281">
    <property type="term" value="P:DNA repair"/>
    <property type="evidence" value="ECO:0007669"/>
    <property type="project" value="UniProtKB-KW"/>
</dbReference>
<keyword evidence="10" id="KW-0255">Endonuclease</keyword>
<evidence type="ECO:0000256" key="2">
    <source>
        <dbReference type="ARBA" id="ARBA00001946"/>
    </source>
</evidence>
<keyword evidence="8" id="KW-0234">DNA repair</keyword>
<evidence type="ECO:0000256" key="6">
    <source>
        <dbReference type="ARBA" id="ARBA00022801"/>
    </source>
</evidence>
<evidence type="ECO:0000256" key="5">
    <source>
        <dbReference type="ARBA" id="ARBA00022763"/>
    </source>
</evidence>
<dbReference type="InterPro" id="IPR051547">
    <property type="entry name" value="TDP2-like"/>
</dbReference>
<keyword evidence="6 10" id="KW-0378">Hydrolase</keyword>
<keyword evidence="10" id="KW-0269">Exonuclease</keyword>
<protein>
    <submittedName>
        <fullName evidence="10">Endonuclease/exonuclease/phosphatase family metal-dependent hydrolase</fullName>
    </submittedName>
</protein>
<evidence type="ECO:0000313" key="11">
    <source>
        <dbReference type="Proteomes" id="UP000567795"/>
    </source>
</evidence>
<dbReference type="Gene3D" id="3.60.10.10">
    <property type="entry name" value="Endonuclease/exonuclease/phosphatase"/>
    <property type="match status" value="1"/>
</dbReference>
<dbReference type="AlphaFoldDB" id="A0A853A2D5"/>
<accession>A0A853A2D5</accession>
<dbReference type="GO" id="GO:0004527">
    <property type="term" value="F:exonuclease activity"/>
    <property type="evidence" value="ECO:0007669"/>
    <property type="project" value="UniProtKB-KW"/>
</dbReference>
<keyword evidence="11" id="KW-1185">Reference proteome</keyword>
<evidence type="ECO:0000259" key="9">
    <source>
        <dbReference type="Pfam" id="PF03372"/>
    </source>
</evidence>
<gene>
    <name evidence="10" type="ORF">FHU37_003987</name>
</gene>
<keyword evidence="5" id="KW-0227">DNA damage</keyword>
<dbReference type="Pfam" id="PF03372">
    <property type="entry name" value="Exo_endo_phos"/>
    <property type="match status" value="1"/>
</dbReference>
<feature type="domain" description="Endonuclease/exonuclease/phosphatase" evidence="9">
    <location>
        <begin position="25"/>
        <end position="226"/>
    </location>
</feature>
<keyword evidence="3" id="KW-0540">Nuclease</keyword>
<sequence length="260" mass="26725">MSGQDRTRADGGAAAPTGAVPLRLMTYNVRSMRDDVAAIGRVVRACRPDLLCVQEAPRFWGAGLKAARLARACGLVTVAGGKAAAGPLLLASLRVRIRDTRTLLLPRTPGLHQRGLAMARVEVAGAPAVVASCHLSLDAAERAAQADRIRAELEAFAGGAPVLLAGDVNEPPGGAAWRRLLERYRDARAEAPRGGEHTFPSAAPVRRIDAVFVSPGVTVAGCGVPVGGFGAATGDGGVTDADLAAATDHRPVLAELLLGD</sequence>
<name>A0A853A2D5_9ACTN</name>
<organism evidence="10 11">
    <name type="scientific">Allostreptomyces psammosilenae</name>
    <dbReference type="NCBI Taxonomy" id="1892865"/>
    <lineage>
        <taxon>Bacteria</taxon>
        <taxon>Bacillati</taxon>
        <taxon>Actinomycetota</taxon>
        <taxon>Actinomycetes</taxon>
        <taxon>Kitasatosporales</taxon>
        <taxon>Streptomycetaceae</taxon>
        <taxon>Allostreptomyces</taxon>
    </lineage>
</organism>
<proteinExistence type="predicted"/>
<dbReference type="InterPro" id="IPR036691">
    <property type="entry name" value="Endo/exonu/phosph_ase_sf"/>
</dbReference>
<dbReference type="GO" id="GO:0046872">
    <property type="term" value="F:metal ion binding"/>
    <property type="evidence" value="ECO:0007669"/>
    <property type="project" value="UniProtKB-KW"/>
</dbReference>
<comment type="cofactor">
    <cofactor evidence="1">
        <name>Mn(2+)</name>
        <dbReference type="ChEBI" id="CHEBI:29035"/>
    </cofactor>
</comment>
<dbReference type="GO" id="GO:0004519">
    <property type="term" value="F:endonuclease activity"/>
    <property type="evidence" value="ECO:0007669"/>
    <property type="project" value="UniProtKB-KW"/>
</dbReference>
<dbReference type="InterPro" id="IPR005135">
    <property type="entry name" value="Endo/exonuclease/phosphatase"/>
</dbReference>
<evidence type="ECO:0000256" key="7">
    <source>
        <dbReference type="ARBA" id="ARBA00022842"/>
    </source>
</evidence>
<keyword evidence="4" id="KW-0479">Metal-binding</keyword>
<comment type="cofactor">
    <cofactor evidence="2">
        <name>Mg(2+)</name>
        <dbReference type="ChEBI" id="CHEBI:18420"/>
    </cofactor>
</comment>
<dbReference type="EMBL" id="JACBZD010000001">
    <property type="protein sequence ID" value="NYI07044.1"/>
    <property type="molecule type" value="Genomic_DNA"/>
</dbReference>
<dbReference type="RefSeq" id="WP_312892683.1">
    <property type="nucleotide sequence ID" value="NZ_JACBZD010000001.1"/>
</dbReference>
<evidence type="ECO:0000256" key="4">
    <source>
        <dbReference type="ARBA" id="ARBA00022723"/>
    </source>
</evidence>
<evidence type="ECO:0000256" key="8">
    <source>
        <dbReference type="ARBA" id="ARBA00023204"/>
    </source>
</evidence>
<comment type="caution">
    <text evidence="10">The sequence shown here is derived from an EMBL/GenBank/DDBJ whole genome shotgun (WGS) entry which is preliminary data.</text>
</comment>
<keyword evidence="7" id="KW-0460">Magnesium</keyword>
<dbReference type="PANTHER" id="PTHR15822">
    <property type="entry name" value="TRAF AND TNF RECEPTOR-ASSOCIATED PROTEIN"/>
    <property type="match status" value="1"/>
</dbReference>
<reference evidence="10 11" key="1">
    <citation type="submission" date="2020-07" db="EMBL/GenBank/DDBJ databases">
        <title>Sequencing the genomes of 1000 actinobacteria strains.</title>
        <authorList>
            <person name="Klenk H.-P."/>
        </authorList>
    </citation>
    <scope>NUCLEOTIDE SEQUENCE [LARGE SCALE GENOMIC DNA]</scope>
    <source>
        <strain evidence="10 11">DSM 42178</strain>
    </source>
</reference>
<dbReference type="PANTHER" id="PTHR15822:SF4">
    <property type="entry name" value="TYROSYL-DNA PHOSPHODIESTERASE 2"/>
    <property type="match status" value="1"/>
</dbReference>
<dbReference type="Proteomes" id="UP000567795">
    <property type="component" value="Unassembled WGS sequence"/>
</dbReference>
<evidence type="ECO:0000256" key="1">
    <source>
        <dbReference type="ARBA" id="ARBA00001936"/>
    </source>
</evidence>
<dbReference type="SUPFAM" id="SSF56219">
    <property type="entry name" value="DNase I-like"/>
    <property type="match status" value="1"/>
</dbReference>
<evidence type="ECO:0000256" key="3">
    <source>
        <dbReference type="ARBA" id="ARBA00022722"/>
    </source>
</evidence>
<evidence type="ECO:0000313" key="10">
    <source>
        <dbReference type="EMBL" id="NYI07044.1"/>
    </source>
</evidence>